<accession>A0A399ERP2</accession>
<comment type="function">
    <text evidence="9">Heme-dependent dioxygenase that catalyzes the oxidative cleavage of the L-tryptophan (L-Trp) pyrrole ring and converts L-tryptophan to N-formyl-L-kynurenine. Catalyzes the oxidative cleavage of the indole moiety.</text>
</comment>
<keyword evidence="6 9" id="KW-0408">Iron</keyword>
<evidence type="ECO:0000313" key="10">
    <source>
        <dbReference type="EMBL" id="RIH85232.1"/>
    </source>
</evidence>
<dbReference type="InterPro" id="IPR004981">
    <property type="entry name" value="Trp_2_3_dOase"/>
</dbReference>
<dbReference type="OrthoDB" id="9776847at2"/>
<dbReference type="NCBIfam" id="TIGR03036">
    <property type="entry name" value="trp_2_3_diox"/>
    <property type="match status" value="1"/>
</dbReference>
<feature type="binding site" description="axial binding residue" evidence="9">
    <location>
        <position position="234"/>
    </location>
    <ligand>
        <name>heme</name>
        <dbReference type="ChEBI" id="CHEBI:30413"/>
    </ligand>
    <ligandPart>
        <name>Fe</name>
        <dbReference type="ChEBI" id="CHEBI:18248"/>
    </ligandPart>
</feature>
<dbReference type="GO" id="GO:0020037">
    <property type="term" value="F:heme binding"/>
    <property type="evidence" value="ECO:0007669"/>
    <property type="project" value="UniProtKB-UniRule"/>
</dbReference>
<evidence type="ECO:0000313" key="11">
    <source>
        <dbReference type="Proteomes" id="UP000265341"/>
    </source>
</evidence>
<keyword evidence="3 9" id="KW-0479">Metal-binding</keyword>
<dbReference type="Proteomes" id="UP000265341">
    <property type="component" value="Unassembled WGS sequence"/>
</dbReference>
<keyword evidence="7 9" id="KW-0823">Tryptophan catabolism</keyword>
<dbReference type="AlphaFoldDB" id="A0A399ERP2"/>
<name>A0A399ERP2_9DEIN</name>
<reference evidence="10 11" key="1">
    <citation type="submission" date="2018-08" db="EMBL/GenBank/DDBJ databases">
        <title>Meiothermus roseus NBRC 110900 genome sequencing project.</title>
        <authorList>
            <person name="Da Costa M.S."/>
            <person name="Albuquerque L."/>
            <person name="Raposo P."/>
            <person name="Froufe H.J.C."/>
            <person name="Barroso C.S."/>
            <person name="Egas C."/>
        </authorList>
    </citation>
    <scope>NUCLEOTIDE SEQUENCE [LARGE SCALE GENOMIC DNA]</scope>
    <source>
        <strain evidence="10 11">NBRC 110900</strain>
    </source>
</reference>
<feature type="binding site" evidence="9">
    <location>
        <position position="107"/>
    </location>
    <ligand>
        <name>substrate</name>
    </ligand>
</feature>
<keyword evidence="2 9" id="KW-0349">Heme</keyword>
<comment type="subunit">
    <text evidence="1 9">Homotetramer.</text>
</comment>
<feature type="binding site" evidence="9">
    <location>
        <begin position="45"/>
        <end position="49"/>
    </location>
    <ligand>
        <name>substrate</name>
    </ligand>
</feature>
<evidence type="ECO:0000256" key="2">
    <source>
        <dbReference type="ARBA" id="ARBA00022617"/>
    </source>
</evidence>
<comment type="caution">
    <text evidence="10">The sequence shown here is derived from an EMBL/GenBank/DDBJ whole genome shotgun (WGS) entry which is preliminary data.</text>
</comment>
<dbReference type="FunFam" id="1.20.58.480:FF:000001">
    <property type="entry name" value="Tryptophan 2,3-dioxygenase"/>
    <property type="match status" value="1"/>
</dbReference>
<keyword evidence="5 9" id="KW-0560">Oxidoreductase</keyword>
<dbReference type="HAMAP" id="MF_01972">
    <property type="entry name" value="T23O"/>
    <property type="match status" value="1"/>
</dbReference>
<keyword evidence="11" id="KW-1185">Reference proteome</keyword>
<dbReference type="GO" id="GO:0019441">
    <property type="term" value="P:L-tryptophan catabolic process to kynurenine"/>
    <property type="evidence" value="ECO:0007669"/>
    <property type="project" value="UniProtKB-UniRule"/>
</dbReference>
<comment type="caution">
    <text evidence="9">Lacks conserved residue(s) required for the propagation of feature annotation.</text>
</comment>
<dbReference type="GO" id="GO:0019442">
    <property type="term" value="P:L-tryptophan catabolic process to acetyl-CoA"/>
    <property type="evidence" value="ECO:0007669"/>
    <property type="project" value="TreeGrafter"/>
</dbReference>
<comment type="pathway">
    <text evidence="9">Amino-acid degradation; L-tryptophan degradation via kynurenine pathway; L-kynurenine from L-tryptophan: step 1/2.</text>
</comment>
<dbReference type="EC" id="1.13.11.11" evidence="9"/>
<comment type="similarity">
    <text evidence="9">Belongs to the tryptophan 2,3-dioxygenase family.</text>
</comment>
<dbReference type="SUPFAM" id="SSF140959">
    <property type="entry name" value="Indolic compounds 2,3-dioxygenase-like"/>
    <property type="match status" value="1"/>
</dbReference>
<proteinExistence type="inferred from homology"/>
<dbReference type="Gene3D" id="1.20.58.480">
    <property type="match status" value="1"/>
</dbReference>
<comment type="cofactor">
    <cofactor evidence="9">
        <name>heme</name>
        <dbReference type="ChEBI" id="CHEBI:30413"/>
    </cofactor>
    <text evidence="9">Binds 1 heme group per subunit.</text>
</comment>
<evidence type="ECO:0000256" key="5">
    <source>
        <dbReference type="ARBA" id="ARBA00023002"/>
    </source>
</evidence>
<dbReference type="InterPro" id="IPR037217">
    <property type="entry name" value="Trp/Indoleamine_2_3_dOase-like"/>
</dbReference>
<protein>
    <recommendedName>
        <fullName evidence="9">Tryptophan 2,3-dioxygenase</fullName>
        <shortName evidence="9">TDO</shortName>
        <ecNumber evidence="9">1.13.11.11</ecNumber>
    </recommendedName>
    <alternativeName>
        <fullName evidence="9">Tryptamin 2,3-dioxygenase</fullName>
    </alternativeName>
    <alternativeName>
        <fullName evidence="9">Tryptophan oxygenase</fullName>
        <shortName evidence="9">TO</shortName>
        <shortName evidence="9">TRPO</shortName>
    </alternativeName>
    <alternativeName>
        <fullName evidence="9">Tryptophan pyrrolase</fullName>
    </alternativeName>
    <alternativeName>
        <fullName evidence="9">Tryptophanase</fullName>
    </alternativeName>
</protein>
<evidence type="ECO:0000256" key="6">
    <source>
        <dbReference type="ARBA" id="ARBA00023004"/>
    </source>
</evidence>
<evidence type="ECO:0000256" key="4">
    <source>
        <dbReference type="ARBA" id="ARBA00022964"/>
    </source>
</evidence>
<dbReference type="PANTHER" id="PTHR10138">
    <property type="entry name" value="TRYPTOPHAN 2,3-DIOXYGENASE"/>
    <property type="match status" value="1"/>
</dbReference>
<dbReference type="Pfam" id="PF03301">
    <property type="entry name" value="Trp_dioxygenase"/>
    <property type="match status" value="1"/>
</dbReference>
<evidence type="ECO:0000256" key="1">
    <source>
        <dbReference type="ARBA" id="ARBA00011881"/>
    </source>
</evidence>
<sequence>MNKPNPAEGAYTDFKNNLSYGDYLALDELLSIQRPLTPAHDEVLFIVIHQVSELWMELIIHELSSAMKLLEQGIIDPSLKMLTRVCRAQEQMTNAWEVLKTMTPSDYLEFRSSFGQASGFQSYQYRLIEFLLGNRNPFMMRPHEHRPDHHALLQNALNSPSLYDLSLRILARRGFTIPSEVLERDFAKPYEPNPAVLQVWLTVYRNTLEHWDLYYLAEKLIDVEDNFRRWRFNHLTTVERMIGYKRGSGGTSGVGYLKKALEVVLFPELWQVRTEL</sequence>
<dbReference type="RefSeq" id="WP_119278401.1">
    <property type="nucleotide sequence ID" value="NZ_QWLA01000045.1"/>
</dbReference>
<evidence type="ECO:0000256" key="9">
    <source>
        <dbReference type="HAMAP-Rule" id="MF_01972"/>
    </source>
</evidence>
<organism evidence="10 11">
    <name type="scientific">Calidithermus roseus</name>
    <dbReference type="NCBI Taxonomy" id="1644118"/>
    <lineage>
        <taxon>Bacteria</taxon>
        <taxon>Thermotogati</taxon>
        <taxon>Deinococcota</taxon>
        <taxon>Deinococci</taxon>
        <taxon>Thermales</taxon>
        <taxon>Thermaceae</taxon>
        <taxon>Calidithermus</taxon>
    </lineage>
</organism>
<dbReference type="UniPathway" id="UPA00333">
    <property type="reaction ID" value="UER00453"/>
</dbReference>
<gene>
    <name evidence="9 10" type="primary">kynA</name>
    <name evidence="10" type="ORF">Mrose_02290</name>
</gene>
<evidence type="ECO:0000256" key="3">
    <source>
        <dbReference type="ARBA" id="ARBA00022723"/>
    </source>
</evidence>
<evidence type="ECO:0000256" key="8">
    <source>
        <dbReference type="ARBA" id="ARBA00050412"/>
    </source>
</evidence>
<keyword evidence="4 9" id="KW-0223">Dioxygenase</keyword>
<dbReference type="InterPro" id="IPR017485">
    <property type="entry name" value="Trp_2-3-dOase_bac"/>
</dbReference>
<dbReference type="GO" id="GO:0046872">
    <property type="term" value="F:metal ion binding"/>
    <property type="evidence" value="ECO:0007669"/>
    <property type="project" value="UniProtKB-KW"/>
</dbReference>
<dbReference type="EMBL" id="QWLA01000045">
    <property type="protein sequence ID" value="RIH85232.1"/>
    <property type="molecule type" value="Genomic_DNA"/>
</dbReference>
<feature type="binding site" evidence="9">
    <location>
        <position position="111"/>
    </location>
    <ligand>
        <name>substrate</name>
    </ligand>
</feature>
<comment type="catalytic activity">
    <reaction evidence="8 9">
        <text>L-tryptophan + O2 = N-formyl-L-kynurenine</text>
        <dbReference type="Rhea" id="RHEA:24536"/>
        <dbReference type="ChEBI" id="CHEBI:15379"/>
        <dbReference type="ChEBI" id="CHEBI:57912"/>
        <dbReference type="ChEBI" id="CHEBI:58629"/>
        <dbReference type="EC" id="1.13.11.11"/>
    </reaction>
</comment>
<dbReference type="PANTHER" id="PTHR10138:SF0">
    <property type="entry name" value="TRYPTOPHAN 2,3-DIOXYGENASE"/>
    <property type="match status" value="1"/>
</dbReference>
<evidence type="ECO:0000256" key="7">
    <source>
        <dbReference type="ARBA" id="ARBA00023079"/>
    </source>
</evidence>
<dbReference type="GO" id="GO:0004833">
    <property type="term" value="F:L-tryptophan 2,3-dioxygenase activity"/>
    <property type="evidence" value="ECO:0007669"/>
    <property type="project" value="UniProtKB-UniRule"/>
</dbReference>